<accession>A0ABV2WXI6</accession>
<keyword evidence="1" id="KW-0472">Membrane</keyword>
<dbReference type="RefSeq" id="WP_356960104.1">
    <property type="nucleotide sequence ID" value="NZ_JBEYBD010000046.1"/>
</dbReference>
<evidence type="ECO:0000313" key="3">
    <source>
        <dbReference type="Proteomes" id="UP001550628"/>
    </source>
</evidence>
<reference evidence="2 3" key="1">
    <citation type="submission" date="2024-06" db="EMBL/GenBank/DDBJ databases">
        <title>The Natural Products Discovery Center: Release of the First 8490 Sequenced Strains for Exploring Actinobacteria Biosynthetic Diversity.</title>
        <authorList>
            <person name="Kalkreuter E."/>
            <person name="Kautsar S.A."/>
            <person name="Yang D."/>
            <person name="Bader C.D."/>
            <person name="Teijaro C.N."/>
            <person name="Fluegel L."/>
            <person name="Davis C.M."/>
            <person name="Simpson J.R."/>
            <person name="Lauterbach L."/>
            <person name="Steele A.D."/>
            <person name="Gui C."/>
            <person name="Meng S."/>
            <person name="Li G."/>
            <person name="Viehrig K."/>
            <person name="Ye F."/>
            <person name="Su P."/>
            <person name="Kiefer A.F."/>
            <person name="Nichols A."/>
            <person name="Cepeda A.J."/>
            <person name="Yan W."/>
            <person name="Fan B."/>
            <person name="Jiang Y."/>
            <person name="Adhikari A."/>
            <person name="Zheng C.-J."/>
            <person name="Schuster L."/>
            <person name="Cowan T.M."/>
            <person name="Smanski M.J."/>
            <person name="Chevrette M.G."/>
            <person name="De Carvalho L.P.S."/>
            <person name="Shen B."/>
        </authorList>
    </citation>
    <scope>NUCLEOTIDE SEQUENCE [LARGE SCALE GENOMIC DNA]</scope>
    <source>
        <strain evidence="2 3">NPDC019708</strain>
    </source>
</reference>
<dbReference type="Proteomes" id="UP001550628">
    <property type="component" value="Unassembled WGS sequence"/>
</dbReference>
<protein>
    <submittedName>
        <fullName evidence="2">Uncharacterized protein</fullName>
    </submittedName>
</protein>
<keyword evidence="3" id="KW-1185">Reference proteome</keyword>
<evidence type="ECO:0000256" key="1">
    <source>
        <dbReference type="SAM" id="Phobius"/>
    </source>
</evidence>
<proteinExistence type="predicted"/>
<comment type="caution">
    <text evidence="2">The sequence shown here is derived from an EMBL/GenBank/DDBJ whole genome shotgun (WGS) entry which is preliminary data.</text>
</comment>
<gene>
    <name evidence="2" type="ORF">ABZ510_27600</name>
</gene>
<evidence type="ECO:0000313" key="2">
    <source>
        <dbReference type="EMBL" id="MEU1955614.1"/>
    </source>
</evidence>
<name>A0ABV2WXI6_9NOCA</name>
<organism evidence="2 3">
    <name type="scientific">Nocardia rhamnosiphila</name>
    <dbReference type="NCBI Taxonomy" id="426716"/>
    <lineage>
        <taxon>Bacteria</taxon>
        <taxon>Bacillati</taxon>
        <taxon>Actinomycetota</taxon>
        <taxon>Actinomycetes</taxon>
        <taxon>Mycobacteriales</taxon>
        <taxon>Nocardiaceae</taxon>
        <taxon>Nocardia</taxon>
    </lineage>
</organism>
<feature type="transmembrane region" description="Helical" evidence="1">
    <location>
        <begin position="35"/>
        <end position="54"/>
    </location>
</feature>
<keyword evidence="1" id="KW-0812">Transmembrane</keyword>
<keyword evidence="1" id="KW-1133">Transmembrane helix</keyword>
<dbReference type="EMBL" id="JBEYBF010000026">
    <property type="protein sequence ID" value="MEU1955614.1"/>
    <property type="molecule type" value="Genomic_DNA"/>
</dbReference>
<sequence length="76" mass="7732">MADTALGWLLVAAGALCIAVKETREFVEDLGWAQGWTWLLAVVAGLVAVGNAALQTARTSQVLEAAAHVGDPGAAS</sequence>